<evidence type="ECO:0000313" key="2">
    <source>
        <dbReference type="Proteomes" id="UP000006038"/>
    </source>
</evidence>
<reference evidence="1" key="1">
    <citation type="journal article" date="2013" name="Nat. Commun.">
        <title>Whole-genome sequencing of Oryza brachyantha reveals mechanisms underlying Oryza genome evolution.</title>
        <authorList>
            <person name="Chen J."/>
            <person name="Huang Q."/>
            <person name="Gao D."/>
            <person name="Wang J."/>
            <person name="Lang Y."/>
            <person name="Liu T."/>
            <person name="Li B."/>
            <person name="Bai Z."/>
            <person name="Luis Goicoechea J."/>
            <person name="Liang C."/>
            <person name="Chen C."/>
            <person name="Zhang W."/>
            <person name="Sun S."/>
            <person name="Liao Y."/>
            <person name="Zhang X."/>
            <person name="Yang L."/>
            <person name="Song C."/>
            <person name="Wang M."/>
            <person name="Shi J."/>
            <person name="Liu G."/>
            <person name="Liu J."/>
            <person name="Zhou H."/>
            <person name="Zhou W."/>
            <person name="Yu Q."/>
            <person name="An N."/>
            <person name="Chen Y."/>
            <person name="Cai Q."/>
            <person name="Wang B."/>
            <person name="Liu B."/>
            <person name="Min J."/>
            <person name="Huang Y."/>
            <person name="Wu H."/>
            <person name="Li Z."/>
            <person name="Zhang Y."/>
            <person name="Yin Y."/>
            <person name="Song W."/>
            <person name="Jiang J."/>
            <person name="Jackson S.A."/>
            <person name="Wing R.A."/>
            <person name="Wang J."/>
            <person name="Chen M."/>
        </authorList>
    </citation>
    <scope>NUCLEOTIDE SEQUENCE [LARGE SCALE GENOMIC DNA]</scope>
    <source>
        <strain evidence="1">cv. IRGC 101232</strain>
    </source>
</reference>
<keyword evidence="2" id="KW-1185">Reference proteome</keyword>
<dbReference type="STRING" id="4533.J3M4P9"/>
<protein>
    <submittedName>
        <fullName evidence="1">Uncharacterized protein</fullName>
    </submittedName>
</protein>
<dbReference type="Gramene" id="OB05G15730.1">
    <property type="protein sequence ID" value="OB05G15730.1"/>
    <property type="gene ID" value="OB05G15730"/>
</dbReference>
<dbReference type="HOGENOM" id="CLU_2501543_0_0_1"/>
<name>J3M4P9_ORYBR</name>
<dbReference type="Proteomes" id="UP000006038">
    <property type="component" value="Chromosome 5"/>
</dbReference>
<reference evidence="1" key="2">
    <citation type="submission" date="2013-04" db="UniProtKB">
        <authorList>
            <consortium name="EnsemblPlants"/>
        </authorList>
    </citation>
    <scope>IDENTIFICATION</scope>
</reference>
<sequence length="86" mass="9834">MIIDQPRLRRAHHLLHRPSLQPRRRGPHRPLQLPVLHRHVLGARSLLLTRGAAHKRIHSLTLTRLGYPASPPLLAHIDSLVLATMR</sequence>
<dbReference type="EnsemblPlants" id="OB05G15730.1">
    <property type="protein sequence ID" value="OB05G15730.1"/>
    <property type="gene ID" value="OB05G15730"/>
</dbReference>
<accession>J3M4P9</accession>
<proteinExistence type="predicted"/>
<organism evidence="1">
    <name type="scientific">Oryza brachyantha</name>
    <name type="common">malo sina</name>
    <dbReference type="NCBI Taxonomy" id="4533"/>
    <lineage>
        <taxon>Eukaryota</taxon>
        <taxon>Viridiplantae</taxon>
        <taxon>Streptophyta</taxon>
        <taxon>Embryophyta</taxon>
        <taxon>Tracheophyta</taxon>
        <taxon>Spermatophyta</taxon>
        <taxon>Magnoliopsida</taxon>
        <taxon>Liliopsida</taxon>
        <taxon>Poales</taxon>
        <taxon>Poaceae</taxon>
        <taxon>BOP clade</taxon>
        <taxon>Oryzoideae</taxon>
        <taxon>Oryzeae</taxon>
        <taxon>Oryzinae</taxon>
        <taxon>Oryza</taxon>
    </lineage>
</organism>
<dbReference type="AlphaFoldDB" id="J3M4P9"/>
<evidence type="ECO:0000313" key="1">
    <source>
        <dbReference type="EnsemblPlants" id="OB05G15730.1"/>
    </source>
</evidence>